<organism evidence="2 3">
    <name type="scientific">Nocardia caishijiensis</name>
    <dbReference type="NCBI Taxonomy" id="184756"/>
    <lineage>
        <taxon>Bacteria</taxon>
        <taxon>Bacillati</taxon>
        <taxon>Actinomycetota</taxon>
        <taxon>Actinomycetes</taxon>
        <taxon>Mycobacteriales</taxon>
        <taxon>Nocardiaceae</taxon>
        <taxon>Nocardia</taxon>
    </lineage>
</organism>
<dbReference type="PANTHER" id="PTHR43722:SF1">
    <property type="entry name" value="PROLINE IMINOPEPTIDASE"/>
    <property type="match status" value="1"/>
</dbReference>
<feature type="domain" description="AB hydrolase-1" evidence="1">
    <location>
        <begin position="82"/>
        <end position="347"/>
    </location>
</feature>
<accession>A0ABQ6YR68</accession>
<protein>
    <submittedName>
        <fullName evidence="2">Proline iminopeptidase</fullName>
    </submittedName>
</protein>
<dbReference type="InterPro" id="IPR000073">
    <property type="entry name" value="AB_hydrolase_1"/>
</dbReference>
<dbReference type="EMBL" id="VMSD01000002">
    <property type="protein sequence ID" value="KAF0848294.1"/>
    <property type="molecule type" value="Genomic_DNA"/>
</dbReference>
<gene>
    <name evidence="2" type="ORF">FNL39_102442</name>
</gene>
<evidence type="ECO:0000259" key="1">
    <source>
        <dbReference type="Pfam" id="PF00561"/>
    </source>
</evidence>
<evidence type="ECO:0000313" key="2">
    <source>
        <dbReference type="EMBL" id="KAF0848294.1"/>
    </source>
</evidence>
<dbReference type="RefSeq" id="WP_067982088.1">
    <property type="nucleotide sequence ID" value="NZ_VMSD01000002.1"/>
</dbReference>
<dbReference type="PIRSF" id="PIRSF006431">
    <property type="entry name" value="Pept_S33"/>
    <property type="match status" value="1"/>
</dbReference>
<sequence>MSKTVNGITFSTPEEAGVEQLTAEEFASARAMFAEARRQAEDEQVDGPFYPPIEPYDRGMLDVGDAHSIYWEVSGNPEGRPAVVVHDIGAGGGRDFRRMFDPAVYRIIVFDQRGSGASTPHASDPTTSMEAITAPHLIADLERLRNHLQVDRWLIYAEAWACGSALTYAQRYPQRVTELVLVSVALFRREEIDWLFGGLARIMPTQWQMFTDELESHGATEDPLAGYLALLNHDEMSVRGQAAASWCEWLGSVIVRETPDIPWYFREHSADELLATARIGANFFAHGAWLDDDQILRDINRIGGIPLVMVHGERDLTTPAKNAWDLGRALPNSMLYIDTEAGHVPGFEMLSTAAHAIDQFATERPGKA</sequence>
<dbReference type="Gene3D" id="3.40.50.1820">
    <property type="entry name" value="alpha/beta hydrolase"/>
    <property type="match status" value="1"/>
</dbReference>
<proteinExistence type="predicted"/>
<name>A0ABQ6YR68_9NOCA</name>
<dbReference type="Pfam" id="PF00561">
    <property type="entry name" value="Abhydrolase_1"/>
    <property type="match status" value="1"/>
</dbReference>
<reference evidence="2 3" key="1">
    <citation type="submission" date="2019-07" db="EMBL/GenBank/DDBJ databases">
        <title>Genomic Encyclopedia of Type Strains, Phase IV (KMG-IV): sequencing the most valuable type-strain genomes for metagenomic binning, comparative biology and taxonomic classification.</title>
        <authorList>
            <person name="Goeker M."/>
        </authorList>
    </citation>
    <scope>NUCLEOTIDE SEQUENCE [LARGE SCALE GENOMIC DNA]</scope>
    <source>
        <strain evidence="2 3">DSM 44831</strain>
    </source>
</reference>
<dbReference type="InterPro" id="IPR029058">
    <property type="entry name" value="AB_hydrolase_fold"/>
</dbReference>
<dbReference type="SUPFAM" id="SSF53474">
    <property type="entry name" value="alpha/beta-Hydrolases"/>
    <property type="match status" value="1"/>
</dbReference>
<evidence type="ECO:0000313" key="3">
    <source>
        <dbReference type="Proteomes" id="UP000798951"/>
    </source>
</evidence>
<keyword evidence="3" id="KW-1185">Reference proteome</keyword>
<comment type="caution">
    <text evidence="2">The sequence shown here is derived from an EMBL/GenBank/DDBJ whole genome shotgun (WGS) entry which is preliminary data.</text>
</comment>
<dbReference type="InterPro" id="IPR005944">
    <property type="entry name" value="Pro_iminopeptidase"/>
</dbReference>
<dbReference type="Proteomes" id="UP000798951">
    <property type="component" value="Unassembled WGS sequence"/>
</dbReference>
<dbReference type="PANTHER" id="PTHR43722">
    <property type="entry name" value="PROLINE IMINOPEPTIDASE"/>
    <property type="match status" value="1"/>
</dbReference>